<sequence>MADATGALKLDKLVKGDVENQTWTSQTISQKYTIRNLESSDFFWVFRSQRKKQIARKPADDSYIKLLLHDSIIDCDIESMLLVSISGGQFCTDVRRVNGTEGQISQKSCFKVLNKGSWFTCTNKLLNHEVGANGPDINFCDKFTFARSFESSERLIILDFRIWLRRSDSKA</sequence>
<reference evidence="2" key="1">
    <citation type="submission" date="2022-11" db="UniProtKB">
        <authorList>
            <consortium name="WormBaseParasite"/>
        </authorList>
    </citation>
    <scope>IDENTIFICATION</scope>
</reference>
<accession>A0A915JA63</accession>
<organism evidence="1 2">
    <name type="scientific">Romanomermis culicivorax</name>
    <name type="common">Nematode worm</name>
    <dbReference type="NCBI Taxonomy" id="13658"/>
    <lineage>
        <taxon>Eukaryota</taxon>
        <taxon>Metazoa</taxon>
        <taxon>Ecdysozoa</taxon>
        <taxon>Nematoda</taxon>
        <taxon>Enoplea</taxon>
        <taxon>Dorylaimia</taxon>
        <taxon>Mermithida</taxon>
        <taxon>Mermithoidea</taxon>
        <taxon>Mermithidae</taxon>
        <taxon>Romanomermis</taxon>
    </lineage>
</organism>
<evidence type="ECO:0000313" key="1">
    <source>
        <dbReference type="Proteomes" id="UP000887565"/>
    </source>
</evidence>
<dbReference type="WBParaSite" id="nRc.2.0.1.t23037-RA">
    <property type="protein sequence ID" value="nRc.2.0.1.t23037-RA"/>
    <property type="gene ID" value="nRc.2.0.1.g23037"/>
</dbReference>
<keyword evidence="1" id="KW-1185">Reference proteome</keyword>
<dbReference type="Proteomes" id="UP000887565">
    <property type="component" value="Unplaced"/>
</dbReference>
<protein>
    <submittedName>
        <fullName evidence="2">Uncharacterized protein</fullName>
    </submittedName>
</protein>
<evidence type="ECO:0000313" key="2">
    <source>
        <dbReference type="WBParaSite" id="nRc.2.0.1.t23037-RA"/>
    </source>
</evidence>
<proteinExistence type="predicted"/>
<name>A0A915JA63_ROMCU</name>
<dbReference type="AlphaFoldDB" id="A0A915JA63"/>